<comment type="subcellular location">
    <subcellularLocation>
        <location evidence="1">Periplasm</location>
    </subcellularLocation>
</comment>
<proteinExistence type="inferred from homology"/>
<dbReference type="InterPro" id="IPR015168">
    <property type="entry name" value="SsuA/THI5"/>
</dbReference>
<keyword evidence="7" id="KW-1185">Reference proteome</keyword>
<evidence type="ECO:0000313" key="7">
    <source>
        <dbReference type="Proteomes" id="UP000669060"/>
    </source>
</evidence>
<accession>A0ABS3TQP5</accession>
<sequence length="326" mass="35079">MIKSLARFTRPLVFSVLAAAAASGAQAGTLTIGHTTWVGYGTLYLARDLGYFKEQGLDLKLTTIEEAAMYMAAQASGEIQGSASTIDEILKYRPSFCFKAVAALDDSHGGDGVLVGKEVNSLAELKGKEVAVNEGSVSQFWLSYLLKHAGMSMDDINVQNMTADDAATAFISGRVPAAVTWEPHLSLVRQKQQGKVLVDSTTTPGVIVDVVALNCDVIEKQPEDVKALVNGLYKAVQFTKENPEKAYEIMAKGVGGYLSDPKELASAAQGVRFYDQAMSEKLLGTPGKPGEAKGLIRLANETWSGLQGKRFEVTYDELVDPRFVTQ</sequence>
<dbReference type="Gene3D" id="3.40.190.10">
    <property type="entry name" value="Periplasmic binding protein-like II"/>
    <property type="match status" value="2"/>
</dbReference>
<reference evidence="6 7" key="1">
    <citation type="submission" date="2020-12" db="EMBL/GenBank/DDBJ databases">
        <title>Pseudomonas schmalbachii sp. nov. isolated from millipede gut.</title>
        <authorList>
            <person name="Shelomi M."/>
        </authorList>
    </citation>
    <scope>NUCLEOTIDE SEQUENCE [LARGE SCALE GENOMIC DNA]</scope>
    <source>
        <strain evidence="6 7">Milli4</strain>
    </source>
</reference>
<evidence type="ECO:0000259" key="5">
    <source>
        <dbReference type="Pfam" id="PF09084"/>
    </source>
</evidence>
<feature type="signal peptide" evidence="4">
    <location>
        <begin position="1"/>
        <end position="27"/>
    </location>
</feature>
<protein>
    <submittedName>
        <fullName evidence="6">ABC transporter substrate-binding protein</fullName>
    </submittedName>
</protein>
<feature type="chain" id="PRO_5046385543" evidence="4">
    <location>
        <begin position="28"/>
        <end position="326"/>
    </location>
</feature>
<dbReference type="PANTHER" id="PTHR30024">
    <property type="entry name" value="ALIPHATIC SULFONATES-BINDING PROTEIN-RELATED"/>
    <property type="match status" value="1"/>
</dbReference>
<feature type="domain" description="SsuA/THI5-like" evidence="5">
    <location>
        <begin position="42"/>
        <end position="246"/>
    </location>
</feature>
<keyword evidence="3 4" id="KW-0732">Signal</keyword>
<comment type="similarity">
    <text evidence="2">Belongs to the bacterial solute-binding protein SsuA/TauA family.</text>
</comment>
<evidence type="ECO:0000256" key="4">
    <source>
        <dbReference type="SAM" id="SignalP"/>
    </source>
</evidence>
<comment type="caution">
    <text evidence="6">The sequence shown here is derived from an EMBL/GenBank/DDBJ whole genome shotgun (WGS) entry which is preliminary data.</text>
</comment>
<dbReference type="EMBL" id="JAELYA010000004">
    <property type="protein sequence ID" value="MBO3275971.1"/>
    <property type="molecule type" value="Genomic_DNA"/>
</dbReference>
<dbReference type="Pfam" id="PF09084">
    <property type="entry name" value="NMT1"/>
    <property type="match status" value="1"/>
</dbReference>
<name>A0ABS3TQP5_9PSED</name>
<evidence type="ECO:0000256" key="2">
    <source>
        <dbReference type="ARBA" id="ARBA00010742"/>
    </source>
</evidence>
<gene>
    <name evidence="6" type="ORF">JFY56_12120</name>
</gene>
<dbReference type="Proteomes" id="UP000669060">
    <property type="component" value="Unassembled WGS sequence"/>
</dbReference>
<dbReference type="RefSeq" id="WP_208314003.1">
    <property type="nucleotide sequence ID" value="NZ_JAELYA010000004.1"/>
</dbReference>
<organism evidence="6 7">
    <name type="scientific">Pseudomonas schmalbachii</name>
    <dbReference type="NCBI Taxonomy" id="2816993"/>
    <lineage>
        <taxon>Bacteria</taxon>
        <taxon>Pseudomonadati</taxon>
        <taxon>Pseudomonadota</taxon>
        <taxon>Gammaproteobacteria</taxon>
        <taxon>Pseudomonadales</taxon>
        <taxon>Pseudomonadaceae</taxon>
        <taxon>Pseudomonas</taxon>
    </lineage>
</organism>
<dbReference type="PANTHER" id="PTHR30024:SF47">
    <property type="entry name" value="TAURINE-BINDING PERIPLASMIC PROTEIN"/>
    <property type="match status" value="1"/>
</dbReference>
<evidence type="ECO:0000256" key="1">
    <source>
        <dbReference type="ARBA" id="ARBA00004418"/>
    </source>
</evidence>
<dbReference type="SUPFAM" id="SSF53850">
    <property type="entry name" value="Periplasmic binding protein-like II"/>
    <property type="match status" value="1"/>
</dbReference>
<evidence type="ECO:0000256" key="3">
    <source>
        <dbReference type="ARBA" id="ARBA00022729"/>
    </source>
</evidence>
<evidence type="ECO:0000313" key="6">
    <source>
        <dbReference type="EMBL" id="MBO3275971.1"/>
    </source>
</evidence>
<dbReference type="CDD" id="cd13563">
    <property type="entry name" value="PBP2_SsuA_like_6"/>
    <property type="match status" value="1"/>
</dbReference>